<dbReference type="PROSITE" id="PS50027">
    <property type="entry name" value="EGF_LAM_2"/>
    <property type="match status" value="1"/>
</dbReference>
<dbReference type="CDD" id="cd00055">
    <property type="entry name" value="EGF_Lam"/>
    <property type="match status" value="1"/>
</dbReference>
<sequence>GPRCDHCAKGYRRYPACEPCPCDRAGSVNEECDGECICKPNVRGPRCDTCAPGHFHLDAHNPVGCTPCYCNGVTNACGAAALAVYTVVEHENWSVADLSLKRVVAAAREGTDVHIAHDDMGFFEAYYWLAPQEYLGRRMTSYGQTLTVKVSWVRLRGDTSGRPTRCPDVIIEGAGYRIAYGDNSHRGRKATLEIPFYEHDWFHFPKDITDITSKTQSTSYRGEAVTRRQMMEILSSMESLMIRARYHTVQVEGVLHDVILEYGKEGTATLVTGAVERCNCPRKSPPPFPSDPALPHLPLTPPYSPYSPGVLGPLVRILRAGVSARQQHHLRRRVQEVRVQRPRRRLRPLHGRLRGVPAQHRGRALRALQGRLLRRPRPRHPRRVPAVRVPAGLGDKPLHPRCVPDLDLGYKCQCPAGYEGPRCET</sequence>
<dbReference type="Pfam" id="PF00052">
    <property type="entry name" value="Laminin_B"/>
    <property type="match status" value="1"/>
</dbReference>
<feature type="disulfide bond" evidence="6">
    <location>
        <begin position="38"/>
        <end position="47"/>
    </location>
</feature>
<dbReference type="FunFam" id="2.10.25.10:FF:000407">
    <property type="entry name" value="Laminin subunit alpha-3"/>
    <property type="match status" value="1"/>
</dbReference>
<dbReference type="PANTHER" id="PTHR10574">
    <property type="entry name" value="NETRIN/LAMININ-RELATED"/>
    <property type="match status" value="1"/>
</dbReference>
<dbReference type="SMART" id="SM00281">
    <property type="entry name" value="LamB"/>
    <property type="match status" value="1"/>
</dbReference>
<dbReference type="InterPro" id="IPR050440">
    <property type="entry name" value="Laminin/Netrin_ECM"/>
</dbReference>
<dbReference type="PROSITE" id="PS00022">
    <property type="entry name" value="EGF_1"/>
    <property type="match status" value="1"/>
</dbReference>
<dbReference type="PROSITE" id="PS51115">
    <property type="entry name" value="LAMININ_IVA"/>
    <property type="match status" value="1"/>
</dbReference>
<accession>A0A3R7QZD0</accession>
<evidence type="ECO:0000313" key="9">
    <source>
        <dbReference type="EMBL" id="ROT84555.1"/>
    </source>
</evidence>
<keyword evidence="4" id="KW-0325">Glycoprotein</keyword>
<evidence type="ECO:0000256" key="1">
    <source>
        <dbReference type="ARBA" id="ARBA00022729"/>
    </source>
</evidence>
<keyword evidence="10" id="KW-1185">Reference proteome</keyword>
<evidence type="ECO:0000259" key="8">
    <source>
        <dbReference type="PROSITE" id="PS51115"/>
    </source>
</evidence>
<evidence type="ECO:0000259" key="7">
    <source>
        <dbReference type="PROSITE" id="PS50027"/>
    </source>
</evidence>
<comment type="caution">
    <text evidence="9">The sequence shown here is derived from an EMBL/GenBank/DDBJ whole genome shotgun (WGS) entry which is preliminary data.</text>
</comment>
<organism evidence="9 10">
    <name type="scientific">Penaeus vannamei</name>
    <name type="common">Whiteleg shrimp</name>
    <name type="synonym">Litopenaeus vannamei</name>
    <dbReference type="NCBI Taxonomy" id="6689"/>
    <lineage>
        <taxon>Eukaryota</taxon>
        <taxon>Metazoa</taxon>
        <taxon>Ecdysozoa</taxon>
        <taxon>Arthropoda</taxon>
        <taxon>Crustacea</taxon>
        <taxon>Multicrustacea</taxon>
        <taxon>Malacostraca</taxon>
        <taxon>Eumalacostraca</taxon>
        <taxon>Eucarida</taxon>
        <taxon>Decapoda</taxon>
        <taxon>Dendrobranchiata</taxon>
        <taxon>Penaeoidea</taxon>
        <taxon>Penaeidae</taxon>
        <taxon>Penaeus</taxon>
    </lineage>
</organism>
<feature type="domain" description="Laminin EGF-like" evidence="7">
    <location>
        <begin position="20"/>
        <end position="67"/>
    </location>
</feature>
<feature type="disulfide bond" evidence="6">
    <location>
        <begin position="20"/>
        <end position="32"/>
    </location>
</feature>
<feature type="domain" description="Laminin IV type A" evidence="8">
    <location>
        <begin position="88"/>
        <end position="277"/>
    </location>
</feature>
<keyword evidence="1" id="KW-0732">Signal</keyword>
<dbReference type="STRING" id="6689.A0A3R7QZD0"/>
<evidence type="ECO:0000256" key="5">
    <source>
        <dbReference type="ARBA" id="ARBA00023292"/>
    </source>
</evidence>
<evidence type="ECO:0000256" key="3">
    <source>
        <dbReference type="ARBA" id="ARBA00023157"/>
    </source>
</evidence>
<dbReference type="PROSITE" id="PS01186">
    <property type="entry name" value="EGF_2"/>
    <property type="match status" value="1"/>
</dbReference>
<comment type="caution">
    <text evidence="6">Lacks conserved residue(s) required for the propagation of feature annotation.</text>
</comment>
<evidence type="ECO:0000256" key="6">
    <source>
        <dbReference type="PROSITE-ProRule" id="PRU00460"/>
    </source>
</evidence>
<dbReference type="SUPFAM" id="SSF57196">
    <property type="entry name" value="EGF/Laminin"/>
    <property type="match status" value="1"/>
</dbReference>
<dbReference type="InterPro" id="IPR002049">
    <property type="entry name" value="LE_dom"/>
</dbReference>
<name>A0A3R7QZD0_PENVA</name>
<dbReference type="InterPro" id="IPR000742">
    <property type="entry name" value="EGF"/>
</dbReference>
<keyword evidence="3 6" id="KW-1015">Disulfide bond</keyword>
<dbReference type="PROSITE" id="PS01248">
    <property type="entry name" value="EGF_LAM_1"/>
    <property type="match status" value="1"/>
</dbReference>
<proteinExistence type="predicted"/>
<dbReference type="Proteomes" id="UP000283509">
    <property type="component" value="Unassembled WGS sequence"/>
</dbReference>
<dbReference type="PANTHER" id="PTHR10574:SF406">
    <property type="entry name" value="LAMININ SUBUNIT ALPHA 5"/>
    <property type="match status" value="1"/>
</dbReference>
<evidence type="ECO:0000313" key="10">
    <source>
        <dbReference type="Proteomes" id="UP000283509"/>
    </source>
</evidence>
<dbReference type="GO" id="GO:0009887">
    <property type="term" value="P:animal organ morphogenesis"/>
    <property type="evidence" value="ECO:0007669"/>
    <property type="project" value="TreeGrafter"/>
</dbReference>
<dbReference type="GO" id="GO:0009888">
    <property type="term" value="P:tissue development"/>
    <property type="evidence" value="ECO:0007669"/>
    <property type="project" value="TreeGrafter"/>
</dbReference>
<keyword evidence="2" id="KW-0677">Repeat</keyword>
<dbReference type="SMART" id="SM00180">
    <property type="entry name" value="EGF_Lam"/>
    <property type="match status" value="1"/>
</dbReference>
<reference evidence="9 10" key="2">
    <citation type="submission" date="2019-01" db="EMBL/GenBank/DDBJ databases">
        <title>The decoding of complex shrimp genome reveals the adaptation for benthos swimmer, frequently molting mechanism and breeding impact on genome.</title>
        <authorList>
            <person name="Sun Y."/>
            <person name="Gao Y."/>
            <person name="Yu Y."/>
        </authorList>
    </citation>
    <scope>NUCLEOTIDE SEQUENCE [LARGE SCALE GENOMIC DNA]</scope>
    <source>
        <tissue evidence="9">Muscle</tissue>
    </source>
</reference>
<reference evidence="9 10" key="1">
    <citation type="submission" date="2018-04" db="EMBL/GenBank/DDBJ databases">
        <authorList>
            <person name="Zhang X."/>
            <person name="Yuan J."/>
            <person name="Li F."/>
            <person name="Xiang J."/>
        </authorList>
    </citation>
    <scope>NUCLEOTIDE SEQUENCE [LARGE SCALE GENOMIC DNA]</scope>
    <source>
        <tissue evidence="9">Muscle</tissue>
    </source>
</reference>
<evidence type="ECO:0000256" key="2">
    <source>
        <dbReference type="ARBA" id="ARBA00022737"/>
    </source>
</evidence>
<dbReference type="EMBL" id="QCYY01000528">
    <property type="protein sequence ID" value="ROT84555.1"/>
    <property type="molecule type" value="Genomic_DNA"/>
</dbReference>
<dbReference type="Pfam" id="PF00053">
    <property type="entry name" value="EGF_laminin"/>
    <property type="match status" value="1"/>
</dbReference>
<dbReference type="InterPro" id="IPR000034">
    <property type="entry name" value="Laminin_IV"/>
</dbReference>
<gene>
    <name evidence="9" type="ORF">C7M84_022247</name>
</gene>
<feature type="non-terminal residue" evidence="9">
    <location>
        <position position="1"/>
    </location>
</feature>
<protein>
    <submittedName>
        <fullName evidence="9">Putative laminin subunit alpha-1 isoform X2</fullName>
    </submittedName>
</protein>
<evidence type="ECO:0000256" key="4">
    <source>
        <dbReference type="ARBA" id="ARBA00023180"/>
    </source>
</evidence>
<dbReference type="Gene3D" id="2.10.25.10">
    <property type="entry name" value="Laminin"/>
    <property type="match status" value="2"/>
</dbReference>
<keyword evidence="5 6" id="KW-0424">Laminin EGF-like domain</keyword>
<dbReference type="OrthoDB" id="6367557at2759"/>
<dbReference type="AlphaFoldDB" id="A0A3R7QZD0"/>
<dbReference type="CDD" id="cd00054">
    <property type="entry name" value="EGF_CA"/>
    <property type="match status" value="1"/>
</dbReference>